<accession>A0A939PQN2</accession>
<feature type="region of interest" description="Disordered" evidence="1">
    <location>
        <begin position="1"/>
        <end position="49"/>
    </location>
</feature>
<feature type="compositionally biased region" description="Basic and acidic residues" evidence="1">
    <location>
        <begin position="1"/>
        <end position="13"/>
    </location>
</feature>
<sequence length="49" mass="5551">MASLSDRLKKLTDSPKAQKAKAKAEEMARDPKNQEKVRGLLNKVNKKKK</sequence>
<protein>
    <submittedName>
        <fullName evidence="2">Uncharacterized protein</fullName>
    </submittedName>
</protein>
<evidence type="ECO:0000313" key="2">
    <source>
        <dbReference type="EMBL" id="MBO2452956.1"/>
    </source>
</evidence>
<name>A0A939PQN2_9ACTN</name>
<dbReference type="RefSeq" id="WP_208260978.1">
    <property type="nucleotide sequence ID" value="NZ_JAGEOJ010000018.1"/>
</dbReference>
<organism evidence="2 3">
    <name type="scientific">Actinomadura barringtoniae</name>
    <dbReference type="NCBI Taxonomy" id="1427535"/>
    <lineage>
        <taxon>Bacteria</taxon>
        <taxon>Bacillati</taxon>
        <taxon>Actinomycetota</taxon>
        <taxon>Actinomycetes</taxon>
        <taxon>Streptosporangiales</taxon>
        <taxon>Thermomonosporaceae</taxon>
        <taxon>Actinomadura</taxon>
    </lineage>
</organism>
<reference evidence="2" key="1">
    <citation type="submission" date="2021-03" db="EMBL/GenBank/DDBJ databases">
        <authorList>
            <person name="Kanchanasin P."/>
            <person name="Saeng-In P."/>
            <person name="Phongsopitanun W."/>
            <person name="Yuki M."/>
            <person name="Kudo T."/>
            <person name="Ohkuma M."/>
            <person name="Tanasupawat S."/>
        </authorList>
    </citation>
    <scope>NUCLEOTIDE SEQUENCE</scope>
    <source>
        <strain evidence="2">GKU 128</strain>
    </source>
</reference>
<evidence type="ECO:0000313" key="3">
    <source>
        <dbReference type="Proteomes" id="UP000669179"/>
    </source>
</evidence>
<gene>
    <name evidence="2" type="ORF">J4573_38100</name>
</gene>
<feature type="compositionally biased region" description="Basic and acidic residues" evidence="1">
    <location>
        <begin position="22"/>
        <end position="38"/>
    </location>
</feature>
<evidence type="ECO:0000256" key="1">
    <source>
        <dbReference type="SAM" id="MobiDB-lite"/>
    </source>
</evidence>
<dbReference type="AlphaFoldDB" id="A0A939PQN2"/>
<keyword evidence="3" id="KW-1185">Reference proteome</keyword>
<dbReference type="EMBL" id="JAGEOJ010000018">
    <property type="protein sequence ID" value="MBO2452956.1"/>
    <property type="molecule type" value="Genomic_DNA"/>
</dbReference>
<comment type="caution">
    <text evidence="2">The sequence shown here is derived from an EMBL/GenBank/DDBJ whole genome shotgun (WGS) entry which is preliminary data.</text>
</comment>
<proteinExistence type="predicted"/>
<dbReference type="Proteomes" id="UP000669179">
    <property type="component" value="Unassembled WGS sequence"/>
</dbReference>